<dbReference type="Pfam" id="PF03936">
    <property type="entry name" value="Terpene_synth_C"/>
    <property type="match status" value="1"/>
</dbReference>
<comment type="pathway">
    <text evidence="2">Secondary metabolite biosynthesis; terpenoid biosynthesis.</text>
</comment>
<keyword evidence="3" id="KW-0479">Metal-binding</keyword>
<gene>
    <name evidence="8" type="ORF">POM88_019451</name>
</gene>
<evidence type="ECO:0000256" key="3">
    <source>
        <dbReference type="ARBA" id="ARBA00022723"/>
    </source>
</evidence>
<dbReference type="GO" id="GO:0000287">
    <property type="term" value="F:magnesium ion binding"/>
    <property type="evidence" value="ECO:0007669"/>
    <property type="project" value="InterPro"/>
</dbReference>
<evidence type="ECO:0000256" key="2">
    <source>
        <dbReference type="ARBA" id="ARBA00004721"/>
    </source>
</evidence>
<dbReference type="PANTHER" id="PTHR31225:SF93">
    <property type="entry name" value="ALPHA-HUMULENE_(-)-(E)-BETA-CARYOPHYLLENE SYNTHASE"/>
    <property type="match status" value="1"/>
</dbReference>
<dbReference type="InterPro" id="IPR005630">
    <property type="entry name" value="Terpene_synthase_metal-bd"/>
</dbReference>
<feature type="domain" description="Terpene synthase N-terminal" evidence="6">
    <location>
        <begin position="16"/>
        <end position="192"/>
    </location>
</feature>
<dbReference type="InterPro" id="IPR044814">
    <property type="entry name" value="Terpene_cyclase_plant_C1"/>
</dbReference>
<keyword evidence="9" id="KW-1185">Reference proteome</keyword>
<dbReference type="FunFam" id="1.10.600.10:FF:000007">
    <property type="entry name" value="Isoprene synthase, chloroplastic"/>
    <property type="match status" value="1"/>
</dbReference>
<keyword evidence="4" id="KW-0460">Magnesium</keyword>
<protein>
    <submittedName>
        <fullName evidence="8">Vetispiradiene synthase</fullName>
    </submittedName>
</protein>
<dbReference type="InterPro" id="IPR036965">
    <property type="entry name" value="Terpene_synth_N_sf"/>
</dbReference>
<dbReference type="InterPro" id="IPR001906">
    <property type="entry name" value="Terpene_synth_N"/>
</dbReference>
<evidence type="ECO:0000313" key="9">
    <source>
        <dbReference type="Proteomes" id="UP001237642"/>
    </source>
</evidence>
<name>A0AAD8IAY3_9APIA</name>
<organism evidence="8 9">
    <name type="scientific">Heracleum sosnowskyi</name>
    <dbReference type="NCBI Taxonomy" id="360622"/>
    <lineage>
        <taxon>Eukaryota</taxon>
        <taxon>Viridiplantae</taxon>
        <taxon>Streptophyta</taxon>
        <taxon>Embryophyta</taxon>
        <taxon>Tracheophyta</taxon>
        <taxon>Spermatophyta</taxon>
        <taxon>Magnoliopsida</taxon>
        <taxon>eudicotyledons</taxon>
        <taxon>Gunneridae</taxon>
        <taxon>Pentapetalae</taxon>
        <taxon>asterids</taxon>
        <taxon>campanulids</taxon>
        <taxon>Apiales</taxon>
        <taxon>Apiaceae</taxon>
        <taxon>Apioideae</taxon>
        <taxon>apioid superclade</taxon>
        <taxon>Tordylieae</taxon>
        <taxon>Tordyliinae</taxon>
        <taxon>Heracleum</taxon>
    </lineage>
</organism>
<accession>A0AAD8IAY3</accession>
<keyword evidence="5" id="KW-0456">Lyase</keyword>
<comment type="cofactor">
    <cofactor evidence="1">
        <name>Mg(2+)</name>
        <dbReference type="ChEBI" id="CHEBI:18420"/>
    </cofactor>
</comment>
<dbReference type="InterPro" id="IPR008949">
    <property type="entry name" value="Isoprenoid_synthase_dom_sf"/>
</dbReference>
<dbReference type="EMBL" id="JAUIZM010000005">
    <property type="protein sequence ID" value="KAK1381716.1"/>
    <property type="molecule type" value="Genomic_DNA"/>
</dbReference>
<proteinExistence type="predicted"/>
<comment type="caution">
    <text evidence="8">The sequence shown here is derived from an EMBL/GenBank/DDBJ whole genome shotgun (WGS) entry which is preliminary data.</text>
</comment>
<dbReference type="GO" id="GO:0016102">
    <property type="term" value="P:diterpenoid biosynthetic process"/>
    <property type="evidence" value="ECO:0007669"/>
    <property type="project" value="InterPro"/>
</dbReference>
<dbReference type="Proteomes" id="UP001237642">
    <property type="component" value="Unassembled WGS sequence"/>
</dbReference>
<dbReference type="InterPro" id="IPR050148">
    <property type="entry name" value="Terpene_synthase-like"/>
</dbReference>
<dbReference type="InterPro" id="IPR008930">
    <property type="entry name" value="Terpenoid_cyclase/PrenylTrfase"/>
</dbReference>
<dbReference type="Gene3D" id="1.50.10.130">
    <property type="entry name" value="Terpene synthase, N-terminal domain"/>
    <property type="match status" value="1"/>
</dbReference>
<reference evidence="8" key="1">
    <citation type="submission" date="2023-02" db="EMBL/GenBank/DDBJ databases">
        <title>Genome of toxic invasive species Heracleum sosnowskyi carries increased number of genes despite the absence of recent whole-genome duplications.</title>
        <authorList>
            <person name="Schelkunov M."/>
            <person name="Shtratnikova V."/>
            <person name="Makarenko M."/>
            <person name="Klepikova A."/>
            <person name="Omelchenko D."/>
            <person name="Novikova G."/>
            <person name="Obukhova E."/>
            <person name="Bogdanov V."/>
            <person name="Penin A."/>
            <person name="Logacheva M."/>
        </authorList>
    </citation>
    <scope>NUCLEOTIDE SEQUENCE</scope>
    <source>
        <strain evidence="8">Hsosn_3</strain>
        <tissue evidence="8">Leaf</tissue>
    </source>
</reference>
<dbReference type="CDD" id="cd00684">
    <property type="entry name" value="Terpene_cyclase_plant_C1"/>
    <property type="match status" value="1"/>
</dbReference>
<dbReference type="GO" id="GO:0010333">
    <property type="term" value="F:terpene synthase activity"/>
    <property type="evidence" value="ECO:0007669"/>
    <property type="project" value="InterPro"/>
</dbReference>
<dbReference type="AlphaFoldDB" id="A0AAD8IAY3"/>
<evidence type="ECO:0000313" key="8">
    <source>
        <dbReference type="EMBL" id="KAK1381716.1"/>
    </source>
</evidence>
<evidence type="ECO:0000259" key="6">
    <source>
        <dbReference type="Pfam" id="PF01397"/>
    </source>
</evidence>
<evidence type="ECO:0000256" key="5">
    <source>
        <dbReference type="ARBA" id="ARBA00023239"/>
    </source>
</evidence>
<evidence type="ECO:0000256" key="1">
    <source>
        <dbReference type="ARBA" id="ARBA00001946"/>
    </source>
</evidence>
<evidence type="ECO:0000259" key="7">
    <source>
        <dbReference type="Pfam" id="PF03936"/>
    </source>
</evidence>
<feature type="domain" description="Terpene synthase metal-binding" evidence="7">
    <location>
        <begin position="250"/>
        <end position="488"/>
    </location>
</feature>
<dbReference type="FunFam" id="1.50.10.130:FF:000001">
    <property type="entry name" value="Isoprene synthase, chloroplastic"/>
    <property type="match status" value="1"/>
</dbReference>
<reference evidence="8" key="2">
    <citation type="submission" date="2023-05" db="EMBL/GenBank/DDBJ databases">
        <authorList>
            <person name="Schelkunov M.I."/>
        </authorList>
    </citation>
    <scope>NUCLEOTIDE SEQUENCE</scope>
    <source>
        <strain evidence="8">Hsosn_3</strain>
        <tissue evidence="8">Leaf</tissue>
    </source>
</reference>
<dbReference type="InterPro" id="IPR034741">
    <property type="entry name" value="Terpene_cyclase-like_1_C"/>
</dbReference>
<evidence type="ECO:0000256" key="4">
    <source>
        <dbReference type="ARBA" id="ARBA00022842"/>
    </source>
</evidence>
<dbReference type="SUPFAM" id="SSF48239">
    <property type="entry name" value="Terpenoid cyclases/Protein prenyltransferases"/>
    <property type="match status" value="1"/>
</dbReference>
<dbReference type="SFLD" id="SFLDG01019">
    <property type="entry name" value="Terpene_Cyclase_Like_1_C_Termi"/>
    <property type="match status" value="1"/>
</dbReference>
<dbReference type="Pfam" id="PF01397">
    <property type="entry name" value="Terpene_synth"/>
    <property type="match status" value="1"/>
</dbReference>
<dbReference type="SFLD" id="SFLDS00005">
    <property type="entry name" value="Isoprenoid_Synthase_Type_I"/>
    <property type="match status" value="1"/>
</dbReference>
<dbReference type="PANTHER" id="PTHR31225">
    <property type="entry name" value="OS04G0344100 PROTEIN-RELATED"/>
    <property type="match status" value="1"/>
</dbReference>
<sequence>MGSASRPIAAGYGPDIWGDKFTSIPRHFELWEAYSKERDTLKNEVRRMLVSAEGEWTEKLILINTIERLGVGYHFSEEIEDMLAEMHNAHETSESYEKYDLFTTALFFRILRQHGYKVTSEIFNKYKEIDGKFNEAVTRDPEGLLSLYDAAHLRTHGEAVLDEALDFTTYHLKSIMESLDSDSLVKQVKHALEQPLHKGIMRMEAKHFILYYEENPLRNDVLLKFAKLDFNLLQMLYKQELSQVQSWWADIDVESKLPQFRSRVVEGYVWAVGNIFQPHYALARIMFTKMTLAASVSDDLYDAYGTMDELNTYTKAIERFDADCIKGLPGYSKICYSTCVKFFREFDEEIVKQGSYYDVSYCKEAFKTSVLAYHQEAVWRDKNYVPPLKEYLMNGSITSFACPLGLSSILGMGHADTIGACKWAAKEPKAVLAAEKMSRIINDIVGYEEEHSRPHVATSIDCYMKEYGVSKEEAVVKLYEMIEDTWKDINEECLRPTTVGRHYINIFLNLMRDCDVTYKNRDGYTHPDTMKDEIEFLLMDPIPI</sequence>
<dbReference type="SUPFAM" id="SSF48576">
    <property type="entry name" value="Terpenoid synthases"/>
    <property type="match status" value="1"/>
</dbReference>
<dbReference type="Gene3D" id="1.10.600.10">
    <property type="entry name" value="Farnesyl Diphosphate Synthase"/>
    <property type="match status" value="1"/>
</dbReference>